<reference evidence="2" key="1">
    <citation type="submission" date="2009-08" db="EMBL/GenBank/DDBJ databases">
        <title>The complete genome of Chitinophaga pinensis DSM 2588.</title>
        <authorList>
            <consortium name="US DOE Joint Genome Institute (JGI-PGF)"/>
            <person name="Lucas S."/>
            <person name="Copeland A."/>
            <person name="Lapidus A."/>
            <person name="Glavina del Rio T."/>
            <person name="Dalin E."/>
            <person name="Tice H."/>
            <person name="Bruce D."/>
            <person name="Goodwin L."/>
            <person name="Pitluck S."/>
            <person name="Kyrpides N."/>
            <person name="Mavromatis K."/>
            <person name="Ivanova N."/>
            <person name="Mikhailova N."/>
            <person name="Sims D."/>
            <person name="Meinche L."/>
            <person name="Brettin T."/>
            <person name="Detter J.C."/>
            <person name="Han C."/>
            <person name="Larimer F."/>
            <person name="Land M."/>
            <person name="Hauser L."/>
            <person name="Markowitz V."/>
            <person name="Cheng J.-F."/>
            <person name="Hugenholtz P."/>
            <person name="Woyke T."/>
            <person name="Wu D."/>
            <person name="Spring S."/>
            <person name="Klenk H.-P."/>
            <person name="Eisen J.A."/>
        </authorList>
    </citation>
    <scope>NUCLEOTIDE SEQUENCE [LARGE SCALE GENOMIC DNA]</scope>
    <source>
        <strain evidence="2">ATCC 43595 / DSM 2588 / LMG 13176 / NBRC 15968 / NCIMB 11800 / UQM 2034</strain>
    </source>
</reference>
<accession>A0A979H0G2</accession>
<dbReference type="Proteomes" id="UP000002215">
    <property type="component" value="Chromosome"/>
</dbReference>
<dbReference type="AlphaFoldDB" id="A0A979H0G2"/>
<dbReference type="EMBL" id="CP001699">
    <property type="protein sequence ID" value="ACU63410.1"/>
    <property type="molecule type" value="Genomic_DNA"/>
</dbReference>
<reference evidence="1 2" key="2">
    <citation type="journal article" date="2010" name="Stand. Genomic Sci.">
        <title>Complete genome sequence of Chitinophaga pinensis type strain (UQM 2034).</title>
        <authorList>
            <person name="Glavina Del Rio T."/>
            <person name="Abt B."/>
            <person name="Spring S."/>
            <person name="Lapidus A."/>
            <person name="Nolan M."/>
            <person name="Tice H."/>
            <person name="Copeland A."/>
            <person name="Cheng J.F."/>
            <person name="Chen F."/>
            <person name="Bruce D."/>
            <person name="Goodwin L."/>
            <person name="Pitluck S."/>
            <person name="Ivanova N."/>
            <person name="Mavromatis K."/>
            <person name="Mikhailova N."/>
            <person name="Pati A."/>
            <person name="Chen A."/>
            <person name="Palaniappan K."/>
            <person name="Land M."/>
            <person name="Hauser L."/>
            <person name="Chang Y.J."/>
            <person name="Jeffries C.D."/>
            <person name="Chain P."/>
            <person name="Saunders E."/>
            <person name="Detter J.C."/>
            <person name="Brettin T."/>
            <person name="Rohde M."/>
            <person name="Goker M."/>
            <person name="Bristow J."/>
            <person name="Eisen J.A."/>
            <person name="Markowitz V."/>
            <person name="Hugenholtz P."/>
            <person name="Kyrpides N.C."/>
            <person name="Klenk H.P."/>
            <person name="Lucas S."/>
        </authorList>
    </citation>
    <scope>NUCLEOTIDE SEQUENCE [LARGE SCALE GENOMIC DNA]</scope>
    <source>
        <strain evidence="2">ATCC 43595 / DSM 2588 / LMG 13176 / NBRC 15968 / NCIMB 11800 / UQM 2034</strain>
    </source>
</reference>
<dbReference type="KEGG" id="cpi:Cpin_5996"/>
<proteinExistence type="predicted"/>
<protein>
    <submittedName>
        <fullName evidence="1">Uncharacterized protein</fullName>
    </submittedName>
</protein>
<gene>
    <name evidence="1" type="ordered locus">Cpin_5996</name>
</gene>
<sequence>MFVYLVLSANIFEWNLDGNLLTTRQYSTAGAVIENHEYDGGKLYRWQGRSSGRYQLQWMIMNVTN</sequence>
<name>A0A979H0G2_CHIPD</name>
<evidence type="ECO:0000313" key="2">
    <source>
        <dbReference type="Proteomes" id="UP000002215"/>
    </source>
</evidence>
<evidence type="ECO:0000313" key="1">
    <source>
        <dbReference type="EMBL" id="ACU63410.1"/>
    </source>
</evidence>
<organism evidence="1 2">
    <name type="scientific">Chitinophaga pinensis (strain ATCC 43595 / DSM 2588 / LMG 13176 / NBRC 15968 / NCIMB 11800 / UQM 2034)</name>
    <dbReference type="NCBI Taxonomy" id="485918"/>
    <lineage>
        <taxon>Bacteria</taxon>
        <taxon>Pseudomonadati</taxon>
        <taxon>Bacteroidota</taxon>
        <taxon>Chitinophagia</taxon>
        <taxon>Chitinophagales</taxon>
        <taxon>Chitinophagaceae</taxon>
        <taxon>Chitinophaga</taxon>
    </lineage>
</organism>